<reference evidence="2" key="1">
    <citation type="submission" date="2021-01" db="EMBL/GenBank/DDBJ databases">
        <authorList>
            <person name="Corre E."/>
            <person name="Pelletier E."/>
            <person name="Niang G."/>
            <person name="Scheremetjew M."/>
            <person name="Finn R."/>
            <person name="Kale V."/>
            <person name="Holt S."/>
            <person name="Cochrane G."/>
            <person name="Meng A."/>
            <person name="Brown T."/>
            <person name="Cohen L."/>
        </authorList>
    </citation>
    <scope>NUCLEOTIDE SEQUENCE</scope>
    <source>
        <strain evidence="2">CCAP979/52</strain>
    </source>
</reference>
<protein>
    <submittedName>
        <fullName evidence="2">Uncharacterized protein</fullName>
    </submittedName>
</protein>
<dbReference type="AlphaFoldDB" id="A0A7S0QL05"/>
<feature type="region of interest" description="Disordered" evidence="1">
    <location>
        <begin position="429"/>
        <end position="450"/>
    </location>
</feature>
<accession>A0A7S0QL05</accession>
<name>A0A7S0QL05_9CRYP</name>
<proteinExistence type="predicted"/>
<evidence type="ECO:0000256" key="1">
    <source>
        <dbReference type="SAM" id="MobiDB-lite"/>
    </source>
</evidence>
<dbReference type="PANTHER" id="PTHR33129:SF1">
    <property type="entry name" value="ATP-BINDING PROTEIN"/>
    <property type="match status" value="1"/>
</dbReference>
<gene>
    <name evidence="2" type="ORF">CCUR1050_LOCUS23225</name>
</gene>
<organism evidence="2">
    <name type="scientific">Cryptomonas curvata</name>
    <dbReference type="NCBI Taxonomy" id="233186"/>
    <lineage>
        <taxon>Eukaryota</taxon>
        <taxon>Cryptophyceae</taxon>
        <taxon>Cryptomonadales</taxon>
        <taxon>Cryptomonadaceae</taxon>
        <taxon>Cryptomonas</taxon>
    </lineage>
</organism>
<dbReference type="PANTHER" id="PTHR33129">
    <property type="entry name" value="PROTEIN KINASE DOMAIN-CONTAINING PROTEIN-RELATED"/>
    <property type="match status" value="1"/>
</dbReference>
<dbReference type="EMBL" id="HBEZ01042149">
    <property type="protein sequence ID" value="CAD8645540.1"/>
    <property type="molecule type" value="Transcribed_RNA"/>
</dbReference>
<dbReference type="InterPro" id="IPR052980">
    <property type="entry name" value="Crinkler_effector"/>
</dbReference>
<evidence type="ECO:0000313" key="2">
    <source>
        <dbReference type="EMBL" id="CAD8645540.1"/>
    </source>
</evidence>
<sequence length="450" mass="51269">MTSAVSLILGTSGVGKSIFRWYLVWKWMRDDSDIAQFKFEDVRTNMKENFYLVEKDGTARNIPVSSVSSAPTSLALMDPCSIVEDKSFFFKMLVVTSSPSAVVGDAGKPSLTELRKIAFLYVMKWWSVQELKMIKPDVQAKLLERFSTFDGTSTYCVPRWFFYRDEEIQGQLTGCWSNNSREAFRDFFLKESGDLHKHKGLPFRLCAIVENGPNDWKVAGFISDFVAEEVYKWAEVGAYLDRAGFLNLLDHPLGGSLIGCWYERWALECIERQESIVVSNEQLGMSPPRKKQNFVFENLEIFNVDTSRRGKTQLDVKIDSGTLYKPRSKAFPSIDAYGKTAAGDLLFLQFTKALTHSPALWKDISTIARKANSQKDIKRTILIYCCPYVDEFRTPSCPDLKGKNVIVCKGTMQSDFFLHLKQKRKCESAPELDMQRGSQKKKRGCLGRSK</sequence>
<feature type="compositionally biased region" description="Basic residues" evidence="1">
    <location>
        <begin position="438"/>
        <end position="450"/>
    </location>
</feature>